<dbReference type="CDD" id="cd02440">
    <property type="entry name" value="AdoMet_MTases"/>
    <property type="match status" value="1"/>
</dbReference>
<name>A0A1H2T3U8_THIRO</name>
<evidence type="ECO:0000256" key="6">
    <source>
        <dbReference type="ARBA" id="ARBA00022691"/>
    </source>
</evidence>
<evidence type="ECO:0000256" key="2">
    <source>
        <dbReference type="ARBA" id="ARBA00004746"/>
    </source>
</evidence>
<dbReference type="EC" id="2.1.1.197" evidence="3 8"/>
<evidence type="ECO:0000256" key="5">
    <source>
        <dbReference type="ARBA" id="ARBA00022679"/>
    </source>
</evidence>
<keyword evidence="5 8" id="KW-0808">Transferase</keyword>
<gene>
    <name evidence="8" type="primary">bioC</name>
    <name evidence="10" type="ORF">SAMN05421783_103276</name>
</gene>
<keyword evidence="4 8" id="KW-0489">Methyltransferase</keyword>
<dbReference type="Pfam" id="PF08241">
    <property type="entry name" value="Methyltransf_11"/>
    <property type="match status" value="1"/>
</dbReference>
<evidence type="ECO:0000256" key="8">
    <source>
        <dbReference type="HAMAP-Rule" id="MF_00835"/>
    </source>
</evidence>
<dbReference type="UniPathway" id="UPA00078"/>
<dbReference type="OrthoDB" id="9760689at2"/>
<comment type="function">
    <text evidence="8">Converts the free carboxyl group of a malonyl-thioester to its methyl ester by transfer of a methyl group from S-adenosyl-L-methionine (SAM). It allows to synthesize pimeloyl-ACP via the fatty acid synthetic pathway.</text>
</comment>
<dbReference type="GO" id="GO:0102130">
    <property type="term" value="F:malonyl-CoA methyltransferase activity"/>
    <property type="evidence" value="ECO:0007669"/>
    <property type="project" value="UniProtKB-EC"/>
</dbReference>
<evidence type="ECO:0000256" key="4">
    <source>
        <dbReference type="ARBA" id="ARBA00022603"/>
    </source>
</evidence>
<sequence>MTPIDKGIDQGIDKGRARRNFEQAAERYDSVAVLQREIADRLLERLDYVRLEPERVLDLGAGTGYAVDALHRRYRKARVIALDFAHGMLLQARRRGRWLRRPLCICADAESLPLVDGAVDLIVSNAAFQWCNDLDRAFAECLRVLRPGGLLMFTTFGPDTLKELRQAWARVDGASHVSPFLDMHDIGDALVRARFVDPVMDTERMTLTYPAVRELMQDLKILGAGNATADRPRGLTGRARLAALDAAYEIHRSDGRLPASYEVVYGHAWVPEQKPAQGGIAVPVSAIGRRNRVTLPRIAPSRPGADPT</sequence>
<dbReference type="GO" id="GO:0010340">
    <property type="term" value="F:carboxyl-O-methyltransferase activity"/>
    <property type="evidence" value="ECO:0007669"/>
    <property type="project" value="UniProtKB-UniRule"/>
</dbReference>
<comment type="similarity">
    <text evidence="8">Belongs to the methyltransferase superfamily.</text>
</comment>
<evidence type="ECO:0000313" key="10">
    <source>
        <dbReference type="EMBL" id="SDW38385.1"/>
    </source>
</evidence>
<keyword evidence="11" id="KW-1185">Reference proteome</keyword>
<dbReference type="GO" id="GO:0032259">
    <property type="term" value="P:methylation"/>
    <property type="evidence" value="ECO:0007669"/>
    <property type="project" value="UniProtKB-KW"/>
</dbReference>
<dbReference type="PANTHER" id="PTHR13090:SF1">
    <property type="entry name" value="ARGININE-HYDROXYLASE NDUFAF5, MITOCHONDRIAL"/>
    <property type="match status" value="1"/>
</dbReference>
<dbReference type="PANTHER" id="PTHR13090">
    <property type="entry name" value="ARGININE-HYDROXYLASE NDUFAF5, MITOCHONDRIAL"/>
    <property type="match status" value="1"/>
</dbReference>
<evidence type="ECO:0000256" key="3">
    <source>
        <dbReference type="ARBA" id="ARBA00012327"/>
    </source>
</evidence>
<dbReference type="InterPro" id="IPR050602">
    <property type="entry name" value="Malonyl-ACP_OMT"/>
</dbReference>
<dbReference type="InterPro" id="IPR011814">
    <property type="entry name" value="BioC"/>
</dbReference>
<evidence type="ECO:0000256" key="7">
    <source>
        <dbReference type="ARBA" id="ARBA00022756"/>
    </source>
</evidence>
<evidence type="ECO:0000313" key="11">
    <source>
        <dbReference type="Proteomes" id="UP000198816"/>
    </source>
</evidence>
<dbReference type="Proteomes" id="UP000198816">
    <property type="component" value="Unassembled WGS sequence"/>
</dbReference>
<comment type="pathway">
    <text evidence="2 8">Cofactor biosynthesis; biotin biosynthesis.</text>
</comment>
<dbReference type="Gene3D" id="3.40.50.150">
    <property type="entry name" value="Vaccinia Virus protein VP39"/>
    <property type="match status" value="1"/>
</dbReference>
<keyword evidence="7 8" id="KW-0093">Biotin biosynthesis</keyword>
<accession>A0A1H2T3U8</accession>
<dbReference type="SUPFAM" id="SSF53335">
    <property type="entry name" value="S-adenosyl-L-methionine-dependent methyltransferases"/>
    <property type="match status" value="1"/>
</dbReference>
<dbReference type="InterPro" id="IPR029063">
    <property type="entry name" value="SAM-dependent_MTases_sf"/>
</dbReference>
<feature type="domain" description="Methyltransferase type 11" evidence="9">
    <location>
        <begin position="57"/>
        <end position="153"/>
    </location>
</feature>
<dbReference type="GO" id="GO:0008757">
    <property type="term" value="F:S-adenosylmethionine-dependent methyltransferase activity"/>
    <property type="evidence" value="ECO:0007669"/>
    <property type="project" value="InterPro"/>
</dbReference>
<dbReference type="NCBIfam" id="TIGR02072">
    <property type="entry name" value="BioC"/>
    <property type="match status" value="1"/>
</dbReference>
<dbReference type="RefSeq" id="WP_093028878.1">
    <property type="nucleotide sequence ID" value="NZ_FNNZ01000003.1"/>
</dbReference>
<evidence type="ECO:0000256" key="1">
    <source>
        <dbReference type="ARBA" id="ARBA00000852"/>
    </source>
</evidence>
<protein>
    <recommendedName>
        <fullName evidence="3 8">Malonyl-[acyl-carrier protein] O-methyltransferase</fullName>
        <shortName evidence="8">Malonyl-ACP O-methyltransferase</shortName>
        <ecNumber evidence="3 8">2.1.1.197</ecNumber>
    </recommendedName>
    <alternativeName>
        <fullName evidence="8">Biotin synthesis protein BioC</fullName>
    </alternativeName>
</protein>
<dbReference type="AlphaFoldDB" id="A0A1H2T3U8"/>
<evidence type="ECO:0000259" key="9">
    <source>
        <dbReference type="Pfam" id="PF08241"/>
    </source>
</evidence>
<dbReference type="HAMAP" id="MF_00835">
    <property type="entry name" value="BioC"/>
    <property type="match status" value="1"/>
</dbReference>
<reference evidence="11" key="1">
    <citation type="submission" date="2016-10" db="EMBL/GenBank/DDBJ databases">
        <authorList>
            <person name="Varghese N."/>
            <person name="Submissions S."/>
        </authorList>
    </citation>
    <scope>NUCLEOTIDE SEQUENCE [LARGE SCALE GENOMIC DNA]</scope>
    <source>
        <strain evidence="11">DSM 217</strain>
    </source>
</reference>
<keyword evidence="6 8" id="KW-0949">S-adenosyl-L-methionine</keyword>
<dbReference type="InterPro" id="IPR013216">
    <property type="entry name" value="Methyltransf_11"/>
</dbReference>
<comment type="catalytic activity">
    <reaction evidence="1 8">
        <text>malonyl-[ACP] + S-adenosyl-L-methionine = malonyl-[ACP] methyl ester + S-adenosyl-L-homocysteine</text>
        <dbReference type="Rhea" id="RHEA:17105"/>
        <dbReference type="Rhea" id="RHEA-COMP:9623"/>
        <dbReference type="Rhea" id="RHEA-COMP:9954"/>
        <dbReference type="ChEBI" id="CHEBI:57856"/>
        <dbReference type="ChEBI" id="CHEBI:59789"/>
        <dbReference type="ChEBI" id="CHEBI:78449"/>
        <dbReference type="ChEBI" id="CHEBI:78845"/>
        <dbReference type="EC" id="2.1.1.197"/>
    </reaction>
</comment>
<dbReference type="STRING" id="1058.SAMN05421783_103276"/>
<proteinExistence type="inferred from homology"/>
<organism evidence="10 11">
    <name type="scientific">Thiocapsa roseopersicina</name>
    <dbReference type="NCBI Taxonomy" id="1058"/>
    <lineage>
        <taxon>Bacteria</taxon>
        <taxon>Pseudomonadati</taxon>
        <taxon>Pseudomonadota</taxon>
        <taxon>Gammaproteobacteria</taxon>
        <taxon>Chromatiales</taxon>
        <taxon>Chromatiaceae</taxon>
        <taxon>Thiocapsa</taxon>
    </lineage>
</organism>
<dbReference type="GO" id="GO:0009102">
    <property type="term" value="P:biotin biosynthetic process"/>
    <property type="evidence" value="ECO:0007669"/>
    <property type="project" value="UniProtKB-UniRule"/>
</dbReference>
<dbReference type="EMBL" id="FNNZ01000003">
    <property type="protein sequence ID" value="SDW38385.1"/>
    <property type="molecule type" value="Genomic_DNA"/>
</dbReference>